<accession>A0ABQ4F474</accession>
<dbReference type="Proteomes" id="UP000621500">
    <property type="component" value="Unassembled WGS sequence"/>
</dbReference>
<gene>
    <name evidence="3" type="ORF">Pma05_82860</name>
</gene>
<evidence type="ECO:0000313" key="3">
    <source>
        <dbReference type="EMBL" id="GIH01714.1"/>
    </source>
</evidence>
<organism evidence="3 4">
    <name type="scientific">Plantactinospora mayteni</name>
    <dbReference type="NCBI Taxonomy" id="566021"/>
    <lineage>
        <taxon>Bacteria</taxon>
        <taxon>Bacillati</taxon>
        <taxon>Actinomycetota</taxon>
        <taxon>Actinomycetes</taxon>
        <taxon>Micromonosporales</taxon>
        <taxon>Micromonosporaceae</taxon>
        <taxon>Plantactinospora</taxon>
    </lineage>
</organism>
<evidence type="ECO:0000259" key="2">
    <source>
        <dbReference type="Pfam" id="PF01609"/>
    </source>
</evidence>
<dbReference type="Pfam" id="PF01609">
    <property type="entry name" value="DDE_Tnp_1"/>
    <property type="match status" value="1"/>
</dbReference>
<sequence length="264" mass="29439">MASHRRPASTTAPRWPAGEARPPGDRGRHPLRRTHRLLLAATPSRLPALADRLLVPHPLGTGETTQRILDHLREQVRLQQGRNPRPSAGIIDSQSVKAADTVSRDSRGYDAGKNINGRKRFIVTDTLGLILVVTVCAASVQDRDGAKTTLLSLYLTTPVRFVLADGGFAGRLVDWATRILATTLHIVRKPTGQKGFVLIPRRWPVERTFAWLTAHRRLARDYERDPATSEAMIRWAAINTMTRRLTRGAPAARQQRRTYNQPPA</sequence>
<dbReference type="InterPro" id="IPR002559">
    <property type="entry name" value="Transposase_11"/>
</dbReference>
<comment type="caution">
    <text evidence="3">The sequence shown here is derived from an EMBL/GenBank/DDBJ whole genome shotgun (WGS) entry which is preliminary data.</text>
</comment>
<name>A0ABQ4F474_9ACTN</name>
<proteinExistence type="predicted"/>
<dbReference type="PANTHER" id="PTHR30007:SF0">
    <property type="entry name" value="TRANSPOSASE"/>
    <property type="match status" value="1"/>
</dbReference>
<evidence type="ECO:0000256" key="1">
    <source>
        <dbReference type="SAM" id="MobiDB-lite"/>
    </source>
</evidence>
<dbReference type="EMBL" id="BONX01000081">
    <property type="protein sequence ID" value="GIH01714.1"/>
    <property type="molecule type" value="Genomic_DNA"/>
</dbReference>
<dbReference type="PANTHER" id="PTHR30007">
    <property type="entry name" value="PHP DOMAIN PROTEIN"/>
    <property type="match status" value="1"/>
</dbReference>
<protein>
    <recommendedName>
        <fullName evidence="2">Transposase IS4-like domain-containing protein</fullName>
    </recommendedName>
</protein>
<evidence type="ECO:0000313" key="4">
    <source>
        <dbReference type="Proteomes" id="UP000621500"/>
    </source>
</evidence>
<feature type="domain" description="Transposase IS4-like" evidence="2">
    <location>
        <begin position="85"/>
        <end position="236"/>
    </location>
</feature>
<reference evidence="3 4" key="1">
    <citation type="submission" date="2021-01" db="EMBL/GenBank/DDBJ databases">
        <title>Whole genome shotgun sequence of Plantactinospora mayteni NBRC 109088.</title>
        <authorList>
            <person name="Komaki H."/>
            <person name="Tamura T."/>
        </authorList>
    </citation>
    <scope>NUCLEOTIDE SEQUENCE [LARGE SCALE GENOMIC DNA]</scope>
    <source>
        <strain evidence="3 4">NBRC 109088</strain>
    </source>
</reference>
<keyword evidence="4" id="KW-1185">Reference proteome</keyword>
<feature type="region of interest" description="Disordered" evidence="1">
    <location>
        <begin position="1"/>
        <end position="30"/>
    </location>
</feature>